<dbReference type="STRING" id="279238.Saro_3225"/>
<dbReference type="HOGENOM" id="CLU_660350_0_0_5"/>
<sequence>MDGAGCRPKCPRAHPEGQVTTLFHPRPDILHISGDFPDPINPSKTPVIRTLLEMTDDTFAHRVISLNRKSPGPVALSATLLGRSPLSRIVPFERGMAAEYLAPPMGLLHKTLLHRVADALVERLAEGPRPALIVGHKLSIEGIVARRMARRLDIPFAISIQGNTDTRIVDARPDLRGELRRVFHEASVAFPFAPWALRRIEARLGRRRGLTTMLPCPTDIDEPVAPAMDGNQLVSVFHLRNHGLKNLRGLALAMRELASTDPDIRLSIIGGGSEEDFGTCRAILGDLPNVELAGAMDRRQLREALGGAAGFVLPSLRESFGLVFIEALFCGLPVVYPTGRAVDGYFDGEPFAIGVDPRQPGRIAEGMRTLVREQAPLKRALARWQQDGRARQFTRPEIAASFAAGLTAAAEAGTRP</sequence>
<dbReference type="SUPFAM" id="SSF53756">
    <property type="entry name" value="UDP-Glycosyltransferase/glycogen phosphorylase"/>
    <property type="match status" value="1"/>
</dbReference>
<dbReference type="EMBL" id="CP000248">
    <property type="protein sequence ID" value="ABD27660.1"/>
    <property type="molecule type" value="Genomic_DNA"/>
</dbReference>
<dbReference type="PANTHER" id="PTHR12526:SF510">
    <property type="entry name" value="D-INOSITOL 3-PHOSPHATE GLYCOSYLTRANSFERASE"/>
    <property type="match status" value="1"/>
</dbReference>
<keyword evidence="5" id="KW-1185">Reference proteome</keyword>
<dbReference type="PANTHER" id="PTHR12526">
    <property type="entry name" value="GLYCOSYLTRANSFERASE"/>
    <property type="match status" value="1"/>
</dbReference>
<proteinExistence type="predicted"/>
<evidence type="ECO:0000313" key="5">
    <source>
        <dbReference type="Proteomes" id="UP000009134"/>
    </source>
</evidence>
<accession>Q2G3B3</accession>
<dbReference type="AlphaFoldDB" id="Q2G3B3"/>
<dbReference type="CAZy" id="GT4">
    <property type="family name" value="Glycosyltransferase Family 4"/>
</dbReference>
<organism evidence="4 5">
    <name type="scientific">Novosphingobium aromaticivorans (strain ATCC 700278 / DSM 12444 / CCUG 56034 / CIP 105152 / NBRC 16084 / F199)</name>
    <dbReference type="NCBI Taxonomy" id="279238"/>
    <lineage>
        <taxon>Bacteria</taxon>
        <taxon>Pseudomonadati</taxon>
        <taxon>Pseudomonadota</taxon>
        <taxon>Alphaproteobacteria</taxon>
        <taxon>Sphingomonadales</taxon>
        <taxon>Sphingomonadaceae</taxon>
        <taxon>Novosphingobium</taxon>
    </lineage>
</organism>
<dbReference type="Gene3D" id="3.40.50.2000">
    <property type="entry name" value="Glycogen Phosphorylase B"/>
    <property type="match status" value="2"/>
</dbReference>
<evidence type="ECO:0000313" key="4">
    <source>
        <dbReference type="EMBL" id="ABD27660.1"/>
    </source>
</evidence>
<dbReference type="Pfam" id="PF00534">
    <property type="entry name" value="Glycos_transf_1"/>
    <property type="match status" value="1"/>
</dbReference>
<keyword evidence="1" id="KW-0328">Glycosyltransferase</keyword>
<gene>
    <name evidence="4" type="ordered locus">Saro_3225</name>
</gene>
<dbReference type="Proteomes" id="UP000009134">
    <property type="component" value="Chromosome"/>
</dbReference>
<name>Q2G3B3_NOVAD</name>
<evidence type="ECO:0000256" key="1">
    <source>
        <dbReference type="ARBA" id="ARBA00022676"/>
    </source>
</evidence>
<dbReference type="GO" id="GO:0016757">
    <property type="term" value="F:glycosyltransferase activity"/>
    <property type="evidence" value="ECO:0007669"/>
    <property type="project" value="UniProtKB-KW"/>
</dbReference>
<keyword evidence="2 4" id="KW-0808">Transferase</keyword>
<dbReference type="KEGG" id="nar:Saro_3225"/>
<dbReference type="InterPro" id="IPR001296">
    <property type="entry name" value="Glyco_trans_1"/>
</dbReference>
<evidence type="ECO:0000259" key="3">
    <source>
        <dbReference type="Pfam" id="PF00534"/>
    </source>
</evidence>
<feature type="domain" description="Glycosyl transferase family 1" evidence="3">
    <location>
        <begin position="226"/>
        <end position="380"/>
    </location>
</feature>
<evidence type="ECO:0000256" key="2">
    <source>
        <dbReference type="ARBA" id="ARBA00022679"/>
    </source>
</evidence>
<protein>
    <submittedName>
        <fullName evidence="4">Glycosyl transferase, group 1</fullName>
    </submittedName>
</protein>
<reference evidence="5" key="1">
    <citation type="submission" date="2006-01" db="EMBL/GenBank/DDBJ databases">
        <title>Complete sequence of Novosphingobium aromaticivorans DSM 12444.</title>
        <authorList>
            <consortium name="US DOE Joint Genome Institute"/>
            <person name="Copeland A."/>
            <person name="Lucas S."/>
            <person name="Lapidus A."/>
            <person name="Barry K."/>
            <person name="Detter J.C."/>
            <person name="Glavina T."/>
            <person name="Hammon N."/>
            <person name="Israni S."/>
            <person name="Pitluck S."/>
            <person name="Chain P."/>
            <person name="Malfatti S."/>
            <person name="Shin M."/>
            <person name="Vergez L."/>
            <person name="Schmutz J."/>
            <person name="Larimer F."/>
            <person name="Land M."/>
            <person name="Kyrpides N."/>
            <person name="Ivanova N."/>
            <person name="Fredrickson J."/>
            <person name="Balkwill D."/>
            <person name="Romine M.F."/>
            <person name="Richardson P."/>
        </authorList>
    </citation>
    <scope>NUCLEOTIDE SEQUENCE [LARGE SCALE GENOMIC DNA]</scope>
    <source>
        <strain evidence="5">ATCC 700278 / DSM 12444 / CCUG 56034 / CIP 105152 / NBRC 16084 / F199</strain>
    </source>
</reference>
<dbReference type="eggNOG" id="COG0438">
    <property type="taxonomic scope" value="Bacteria"/>
</dbReference>